<proteinExistence type="predicted"/>
<dbReference type="RefSeq" id="WP_038065709.1">
    <property type="nucleotide sequence ID" value="NZ_JPSL02000034.1"/>
</dbReference>
<dbReference type="AlphaFoldDB" id="A0A0A2X8F2"/>
<name>A0A0A2X8F2_THEFI</name>
<evidence type="ECO:0000313" key="1">
    <source>
        <dbReference type="EMBL" id="KGQ21504.1"/>
    </source>
</evidence>
<gene>
    <name evidence="1" type="ORF">THFILI_00965</name>
</gene>
<dbReference type="Proteomes" id="UP000030364">
    <property type="component" value="Unassembled WGS sequence"/>
</dbReference>
<sequence length="677" mass="78545">MLHLTLLLPLPGFGQERVRNLEALWRERLGDRGEALEVAPPERWPEALERLLDLEREVSLKRRGYSLDRALNLVVLGEAEHPELEPLVRDLENSFQEGANRGQEVRLHLALLFHKAKALETWPPDPRYPLPTRVWPLSLWSQNGFRLRDEAQLEVWIQHFLEGLVLFGHFFAPQQGRDWVGLGVARLEAHRPSQDELTKQLWAALRSHRLGNLPPIPPCPEPTLPSLEPPKRPQRQDCHSFPGWRGAEWEAHRLTLGQKGEEAVEDLLLRVEEGISEYGRQALLLGLPALEEALSRLDRAIREEEEARLSLLETFDRTLGLEGKRKRLLRLKRRGRDPQEIRRLQEELDQVDQALENRDLAFFLDRDPEASQAKRELSEFQADWEKRRQSWEQEVDAQPPPKPPSFWRRLLERFGIFRPTPRPSRRKELCDEAWRILREAHEKEEAYTERFRHYLELHQRLLLSEGRLEVLRREKQRAEAVHRAVQGFLLPDPEEEHPLVLRLPPEEVPPQLLAEEARELIRKGVLEAFWDGEPQEVRGALKEAAETLAQKLPLDPGRTLGEEAWTVLVEAASPRVMARNWPDHRRYALVLGRAGARRWGEGYEEAEGFPGEVVLFRLLFPLRPEQLLEGGEAFISSPPEETGEVQRPNPLVDELLAERPEVERPNPLLDEIFKEAG</sequence>
<protein>
    <submittedName>
        <fullName evidence="1">Uncharacterized protein</fullName>
    </submittedName>
</protein>
<dbReference type="OrthoDB" id="23613at2"/>
<dbReference type="STRING" id="276.THFILI_00965"/>
<keyword evidence="2" id="KW-1185">Reference proteome</keyword>
<evidence type="ECO:0000313" key="2">
    <source>
        <dbReference type="Proteomes" id="UP000030364"/>
    </source>
</evidence>
<organism evidence="1 2">
    <name type="scientific">Thermus filiformis</name>
    <dbReference type="NCBI Taxonomy" id="276"/>
    <lineage>
        <taxon>Bacteria</taxon>
        <taxon>Thermotogati</taxon>
        <taxon>Deinococcota</taxon>
        <taxon>Deinococci</taxon>
        <taxon>Thermales</taxon>
        <taxon>Thermaceae</taxon>
        <taxon>Thermus</taxon>
    </lineage>
</organism>
<comment type="caution">
    <text evidence="1">The sequence shown here is derived from an EMBL/GenBank/DDBJ whole genome shotgun (WGS) entry which is preliminary data.</text>
</comment>
<dbReference type="PATRIC" id="fig|276.5.peg.1685"/>
<reference evidence="1 2" key="1">
    <citation type="journal article" date="2015" name="Genome Announc.">
        <title>Draft Genome Sequence of the Thermophile Thermus filiformis ATCC 43280, Producer of Carotenoid-(Di)glucoside-Branched Fatty Acid (Di)esters and Source of Hyperthermostable Enzymes of Biotechnological Interest.</title>
        <authorList>
            <person name="Mandelli F."/>
            <person name="Oliveira Ramires B."/>
            <person name="Couger M.B."/>
            <person name="Paixao D.A."/>
            <person name="Camilo C.M."/>
            <person name="Polikarpov I."/>
            <person name="Prade R."/>
            <person name="Riano-Pachon D.M."/>
            <person name="Squina F.M."/>
        </authorList>
    </citation>
    <scope>NUCLEOTIDE SEQUENCE [LARGE SCALE GENOMIC DNA]</scope>
    <source>
        <strain evidence="1 2">ATCC 43280</strain>
    </source>
</reference>
<accession>A0A0A2X8F2</accession>
<dbReference type="EMBL" id="JPSL02000034">
    <property type="protein sequence ID" value="KGQ21504.1"/>
    <property type="molecule type" value="Genomic_DNA"/>
</dbReference>